<comment type="cofactor">
    <cofactor evidence="1">
        <name>heme</name>
        <dbReference type="ChEBI" id="CHEBI:30413"/>
    </cofactor>
</comment>
<keyword evidence="7" id="KW-0408">Iron</keyword>
<protein>
    <recommendedName>
        <fullName evidence="11">Cytochrome P450</fullName>
    </recommendedName>
</protein>
<accession>A0AAP0DMZ0</accession>
<comment type="subcellular location">
    <subcellularLocation>
        <location evidence="2">Membrane</location>
    </subcellularLocation>
</comment>
<dbReference type="PANTHER" id="PTHR47948:SF12">
    <property type="entry name" value="TRANS-CINNAMATE 4-MONOOXYGENASE-RELATED"/>
    <property type="match status" value="1"/>
</dbReference>
<keyword evidence="6" id="KW-0560">Oxidoreductase</keyword>
<comment type="caution">
    <text evidence="9">The sequence shown here is derived from an EMBL/GenBank/DDBJ whole genome shotgun (WGS) entry which is preliminary data.</text>
</comment>
<dbReference type="PANTHER" id="PTHR47948">
    <property type="entry name" value="TRANS-CINNAMATE 4-MONOOXYGENASE"/>
    <property type="match status" value="1"/>
</dbReference>
<dbReference type="GO" id="GO:0005506">
    <property type="term" value="F:iron ion binding"/>
    <property type="evidence" value="ECO:0007669"/>
    <property type="project" value="InterPro"/>
</dbReference>
<evidence type="ECO:0000256" key="1">
    <source>
        <dbReference type="ARBA" id="ARBA00001971"/>
    </source>
</evidence>
<evidence type="ECO:0000256" key="4">
    <source>
        <dbReference type="ARBA" id="ARBA00022617"/>
    </source>
</evidence>
<dbReference type="GO" id="GO:0016710">
    <property type="term" value="F:trans-cinnamate 4-monooxygenase activity"/>
    <property type="evidence" value="ECO:0007669"/>
    <property type="project" value="TreeGrafter"/>
</dbReference>
<evidence type="ECO:0000313" key="10">
    <source>
        <dbReference type="Proteomes" id="UP001408789"/>
    </source>
</evidence>
<dbReference type="InterPro" id="IPR001128">
    <property type="entry name" value="Cyt_P450"/>
</dbReference>
<evidence type="ECO:0000256" key="8">
    <source>
        <dbReference type="ARBA" id="ARBA00023033"/>
    </source>
</evidence>
<evidence type="ECO:0000256" key="5">
    <source>
        <dbReference type="ARBA" id="ARBA00022723"/>
    </source>
</evidence>
<dbReference type="AlphaFoldDB" id="A0AAP0DMZ0"/>
<dbReference type="SUPFAM" id="SSF48264">
    <property type="entry name" value="Cytochrome P450"/>
    <property type="match status" value="1"/>
</dbReference>
<keyword evidence="10" id="KW-1185">Reference proteome</keyword>
<organism evidence="9 10">
    <name type="scientific">Deinandra increscens subsp. villosa</name>
    <dbReference type="NCBI Taxonomy" id="3103831"/>
    <lineage>
        <taxon>Eukaryota</taxon>
        <taxon>Viridiplantae</taxon>
        <taxon>Streptophyta</taxon>
        <taxon>Embryophyta</taxon>
        <taxon>Tracheophyta</taxon>
        <taxon>Spermatophyta</taxon>
        <taxon>Magnoliopsida</taxon>
        <taxon>eudicotyledons</taxon>
        <taxon>Gunneridae</taxon>
        <taxon>Pentapetalae</taxon>
        <taxon>asterids</taxon>
        <taxon>campanulids</taxon>
        <taxon>Asterales</taxon>
        <taxon>Asteraceae</taxon>
        <taxon>Asteroideae</taxon>
        <taxon>Heliantheae alliance</taxon>
        <taxon>Madieae</taxon>
        <taxon>Madiinae</taxon>
        <taxon>Deinandra</taxon>
    </lineage>
</organism>
<evidence type="ECO:0000256" key="6">
    <source>
        <dbReference type="ARBA" id="ARBA00023002"/>
    </source>
</evidence>
<keyword evidence="8" id="KW-0503">Monooxygenase</keyword>
<gene>
    <name evidence="9" type="ORF">SSX86_006043</name>
</gene>
<evidence type="ECO:0000256" key="3">
    <source>
        <dbReference type="ARBA" id="ARBA00010617"/>
    </source>
</evidence>
<dbReference type="Gene3D" id="1.10.630.10">
    <property type="entry name" value="Cytochrome P450"/>
    <property type="match status" value="1"/>
</dbReference>
<dbReference type="GO" id="GO:0016020">
    <property type="term" value="C:membrane"/>
    <property type="evidence" value="ECO:0007669"/>
    <property type="project" value="UniProtKB-SubCell"/>
</dbReference>
<evidence type="ECO:0000313" key="9">
    <source>
        <dbReference type="EMBL" id="KAK9077706.1"/>
    </source>
</evidence>
<dbReference type="Proteomes" id="UP001408789">
    <property type="component" value="Unassembled WGS sequence"/>
</dbReference>
<sequence length="109" mass="12744">MEKTNLYNSRQNWLTPPPTPFNRHLYKLTFRFTFSVTGHHRNPPWMSSSKHRGKKFKLPPGPIPVPIFGNWLQVGDELNDWNLTDLARKFGQIFLLRMGQRNLVVVSSP</sequence>
<evidence type="ECO:0000256" key="2">
    <source>
        <dbReference type="ARBA" id="ARBA00004370"/>
    </source>
</evidence>
<comment type="similarity">
    <text evidence="3">Belongs to the cytochrome P450 family.</text>
</comment>
<proteinExistence type="inferred from homology"/>
<dbReference type="EMBL" id="JBCNJP010000007">
    <property type="protein sequence ID" value="KAK9077706.1"/>
    <property type="molecule type" value="Genomic_DNA"/>
</dbReference>
<dbReference type="Pfam" id="PF00067">
    <property type="entry name" value="p450"/>
    <property type="match status" value="1"/>
</dbReference>
<reference evidence="9 10" key="1">
    <citation type="submission" date="2024-04" db="EMBL/GenBank/DDBJ databases">
        <title>The reference genome of an endangered Asteraceae, Deinandra increscens subsp. villosa, native to the Central Coast of California.</title>
        <authorList>
            <person name="Guilliams M."/>
            <person name="Hasenstab-Lehman K."/>
            <person name="Meyer R."/>
            <person name="Mcevoy S."/>
        </authorList>
    </citation>
    <scope>NUCLEOTIDE SEQUENCE [LARGE SCALE GENOMIC DNA]</scope>
    <source>
        <tissue evidence="9">Leaf</tissue>
    </source>
</reference>
<dbReference type="GO" id="GO:0009808">
    <property type="term" value="P:lignin metabolic process"/>
    <property type="evidence" value="ECO:0007669"/>
    <property type="project" value="TreeGrafter"/>
</dbReference>
<evidence type="ECO:0000256" key="7">
    <source>
        <dbReference type="ARBA" id="ARBA00023004"/>
    </source>
</evidence>
<dbReference type="GO" id="GO:0020037">
    <property type="term" value="F:heme binding"/>
    <property type="evidence" value="ECO:0007669"/>
    <property type="project" value="InterPro"/>
</dbReference>
<evidence type="ECO:0008006" key="11">
    <source>
        <dbReference type="Google" id="ProtNLM"/>
    </source>
</evidence>
<keyword evidence="5" id="KW-0479">Metal-binding</keyword>
<name>A0AAP0DMZ0_9ASTR</name>
<dbReference type="InterPro" id="IPR036396">
    <property type="entry name" value="Cyt_P450_sf"/>
</dbReference>
<keyword evidence="4" id="KW-0349">Heme</keyword>